<evidence type="ECO:0000259" key="1">
    <source>
        <dbReference type="Pfam" id="PF20150"/>
    </source>
</evidence>
<accession>A0A0C3DZR1</accession>
<gene>
    <name evidence="2" type="ORF">OIDMADRAFT_22432</name>
</gene>
<evidence type="ECO:0000313" key="2">
    <source>
        <dbReference type="EMBL" id="KIN07558.1"/>
    </source>
</evidence>
<dbReference type="OrthoDB" id="3513892at2759"/>
<dbReference type="HOGENOM" id="CLU_709989_0_0_1"/>
<organism evidence="2 3">
    <name type="scientific">Oidiodendron maius (strain Zn)</name>
    <dbReference type="NCBI Taxonomy" id="913774"/>
    <lineage>
        <taxon>Eukaryota</taxon>
        <taxon>Fungi</taxon>
        <taxon>Dikarya</taxon>
        <taxon>Ascomycota</taxon>
        <taxon>Pezizomycotina</taxon>
        <taxon>Leotiomycetes</taxon>
        <taxon>Leotiomycetes incertae sedis</taxon>
        <taxon>Myxotrichaceae</taxon>
        <taxon>Oidiodendron</taxon>
    </lineage>
</organism>
<reference evidence="3" key="2">
    <citation type="submission" date="2015-01" db="EMBL/GenBank/DDBJ databases">
        <title>Evolutionary Origins and Diversification of the Mycorrhizal Mutualists.</title>
        <authorList>
            <consortium name="DOE Joint Genome Institute"/>
            <consortium name="Mycorrhizal Genomics Consortium"/>
            <person name="Kohler A."/>
            <person name="Kuo A."/>
            <person name="Nagy L.G."/>
            <person name="Floudas D."/>
            <person name="Copeland A."/>
            <person name="Barry K.W."/>
            <person name="Cichocki N."/>
            <person name="Veneault-Fourrey C."/>
            <person name="LaButti K."/>
            <person name="Lindquist E.A."/>
            <person name="Lipzen A."/>
            <person name="Lundell T."/>
            <person name="Morin E."/>
            <person name="Murat C."/>
            <person name="Riley R."/>
            <person name="Ohm R."/>
            <person name="Sun H."/>
            <person name="Tunlid A."/>
            <person name="Henrissat B."/>
            <person name="Grigoriev I.V."/>
            <person name="Hibbett D.S."/>
            <person name="Martin F."/>
        </authorList>
    </citation>
    <scope>NUCLEOTIDE SEQUENCE [LARGE SCALE GENOMIC DNA]</scope>
    <source>
        <strain evidence="3">Zn</strain>
    </source>
</reference>
<dbReference type="Pfam" id="PF20150">
    <property type="entry name" value="2EXR"/>
    <property type="match status" value="1"/>
</dbReference>
<dbReference type="InParanoid" id="A0A0C3DZR1"/>
<dbReference type="EMBL" id="KN832870">
    <property type="protein sequence ID" value="KIN07558.1"/>
    <property type="molecule type" value="Genomic_DNA"/>
</dbReference>
<name>A0A0C3DZR1_OIDMZ</name>
<proteinExistence type="predicted"/>
<dbReference type="AlphaFoldDB" id="A0A0C3DZR1"/>
<feature type="domain" description="2EXR" evidence="1">
    <location>
        <begin position="65"/>
        <end position="191"/>
    </location>
</feature>
<dbReference type="PANTHER" id="PTHR35910">
    <property type="entry name" value="2EXR DOMAIN-CONTAINING PROTEIN"/>
    <property type="match status" value="1"/>
</dbReference>
<dbReference type="Proteomes" id="UP000054321">
    <property type="component" value="Unassembled WGS sequence"/>
</dbReference>
<dbReference type="PANTHER" id="PTHR35910:SF6">
    <property type="entry name" value="2EXR DOMAIN-CONTAINING PROTEIN"/>
    <property type="match status" value="1"/>
</dbReference>
<keyword evidence="3" id="KW-1185">Reference proteome</keyword>
<evidence type="ECO:0000313" key="3">
    <source>
        <dbReference type="Proteomes" id="UP000054321"/>
    </source>
</evidence>
<sequence length="389" mass="45669">MDPNSKPPFGASSRRQVCPRVPVMGSYLPYNPWEVSYTLPAVNIPPRPAVTRSHRTFRHPSPTIFPLFPLLPAELRVRIWSLAAPNKRVIEIRSWGSTRRYTPIKYSVHPHCLPAIFHVCRESRIEALRIYKKVAIGISAATRIEGQRYVDWEYHPANPNCRRRMPIGSNPFPLATPQPPTYVYISWEHDIIYLGPEFQPHLLMIFLSAQGERMELRGLRYLALDRKLWIKETGMLPHALWNLRKRNLSEIIVIPDDEKRCLTDRWYYGKHEITMRQPVLGNIRSAPEEWVWANSFRVTLEEWFGRLWKDHNFGERKSKYQKWNDKSGRIVDDEQLVKEMEPPKPPTVRLMSVTRNGQKMREYTDGVSDIKKAMGDMQFWKTWTPSGRS</sequence>
<dbReference type="InterPro" id="IPR045518">
    <property type="entry name" value="2EXR"/>
</dbReference>
<reference evidence="2 3" key="1">
    <citation type="submission" date="2014-04" db="EMBL/GenBank/DDBJ databases">
        <authorList>
            <consortium name="DOE Joint Genome Institute"/>
            <person name="Kuo A."/>
            <person name="Martino E."/>
            <person name="Perotto S."/>
            <person name="Kohler A."/>
            <person name="Nagy L.G."/>
            <person name="Floudas D."/>
            <person name="Copeland A."/>
            <person name="Barry K.W."/>
            <person name="Cichocki N."/>
            <person name="Veneault-Fourrey C."/>
            <person name="LaButti K."/>
            <person name="Lindquist E.A."/>
            <person name="Lipzen A."/>
            <person name="Lundell T."/>
            <person name="Morin E."/>
            <person name="Murat C."/>
            <person name="Sun H."/>
            <person name="Tunlid A."/>
            <person name="Henrissat B."/>
            <person name="Grigoriev I.V."/>
            <person name="Hibbett D.S."/>
            <person name="Martin F."/>
            <person name="Nordberg H.P."/>
            <person name="Cantor M.N."/>
            <person name="Hua S.X."/>
        </authorList>
    </citation>
    <scope>NUCLEOTIDE SEQUENCE [LARGE SCALE GENOMIC DNA]</scope>
    <source>
        <strain evidence="2 3">Zn</strain>
    </source>
</reference>
<protein>
    <recommendedName>
        <fullName evidence="1">2EXR domain-containing protein</fullName>
    </recommendedName>
</protein>